<evidence type="ECO:0000313" key="4">
    <source>
        <dbReference type="EMBL" id="MBO0451821.1"/>
    </source>
</evidence>
<dbReference type="InterPro" id="IPR021759">
    <property type="entry name" value="WxLIP_HBD"/>
</dbReference>
<dbReference type="InterPro" id="IPR010317">
    <property type="entry name" value="WxLIP_PGBD"/>
</dbReference>
<feature type="transmembrane region" description="Helical" evidence="1">
    <location>
        <begin position="339"/>
        <end position="360"/>
    </location>
</feature>
<keyword evidence="1" id="KW-0472">Membrane</keyword>
<evidence type="ECO:0000259" key="2">
    <source>
        <dbReference type="Pfam" id="PF06030"/>
    </source>
</evidence>
<gene>
    <name evidence="4" type="ORF">JZO85_06035</name>
</gene>
<keyword evidence="5" id="KW-1185">Reference proteome</keyword>
<proteinExistence type="predicted"/>
<dbReference type="Pfam" id="PF11797">
    <property type="entry name" value="WxLIP_HBD"/>
    <property type="match status" value="1"/>
</dbReference>
<evidence type="ECO:0000313" key="5">
    <source>
        <dbReference type="Proteomes" id="UP000664495"/>
    </source>
</evidence>
<comment type="caution">
    <text evidence="4">The sequence shown here is derived from an EMBL/GenBank/DDBJ whole genome shotgun (WGS) entry which is preliminary data.</text>
</comment>
<protein>
    <submittedName>
        <fullName evidence="4">DUF916 and DUF3324 domain-containing protein</fullName>
    </submittedName>
</protein>
<evidence type="ECO:0000259" key="3">
    <source>
        <dbReference type="Pfam" id="PF11797"/>
    </source>
</evidence>
<keyword evidence="1" id="KW-1133">Transmembrane helix</keyword>
<feature type="domain" description="WxL Interacting Protein peptidoglycan binding" evidence="2">
    <location>
        <begin position="61"/>
        <end position="181"/>
    </location>
</feature>
<name>A0ABS3HEE1_9ENTE</name>
<reference evidence="4 5" key="1">
    <citation type="submission" date="2021-03" db="EMBL/GenBank/DDBJ databases">
        <title>Enterococcal diversity collection.</title>
        <authorList>
            <person name="Gilmore M.S."/>
            <person name="Schwartzman J."/>
            <person name="Van Tyne D."/>
            <person name="Martin M."/>
            <person name="Earl A.M."/>
            <person name="Manson A.L."/>
            <person name="Straub T."/>
            <person name="Salamzade R."/>
            <person name="Saavedra J."/>
            <person name="Lebreton F."/>
            <person name="Prichula J."/>
            <person name="Schaufler K."/>
            <person name="Gaca A."/>
            <person name="Sgardioli B."/>
            <person name="Wagenaar J."/>
            <person name="Strong T."/>
        </authorList>
    </citation>
    <scope>NUCLEOTIDE SEQUENCE [LARGE SCALE GENOMIC DNA]</scope>
    <source>
        <strain evidence="4 5">MJM16</strain>
    </source>
</reference>
<evidence type="ECO:0000256" key="1">
    <source>
        <dbReference type="SAM" id="Phobius"/>
    </source>
</evidence>
<sequence length="375" mass="42514">MPPPNFSIDCLSRVLSFRRLFVKLCNYLSKRLPYLMLILLWLFIPVESQAEDKSAPAQMGFAVESVIPENQVDTTKSYFYLSMSPNDRQTIQVKIKNLQKEPVTIKIAVHDAVSSSVGAIDYAKNKPKLDPSLTDPITSLVHIKDDRSEVTIEPEEETTVSFEIALPERAFSGVKLGSLRFVRKDKEQKNQTGLIPQYARVVALMLTQDEEQFNHGADLKLKKADLQLSNGRKVVAARIQNDQPKVLQELTIQGSVQKKGEENVLAKHKMEDFSVAPNSNFDFEIPLGLEKFQPGTYVFHGKAQGDDRTWKWTKEFTIGQEQADRINDETVYRVLLPSWVPWVVGGLLLIFICLFAALFSRLRKWQAASKKNEGT</sequence>
<feature type="domain" description="WxL Interacting Protein host binding" evidence="3">
    <location>
        <begin position="190"/>
        <end position="327"/>
    </location>
</feature>
<accession>A0ABS3HEE1</accession>
<dbReference type="EMBL" id="JAFLVR010000012">
    <property type="protein sequence ID" value="MBO0451821.1"/>
    <property type="molecule type" value="Genomic_DNA"/>
</dbReference>
<organism evidence="4 5">
    <name type="scientific">Candidatus Enterococcus murrayae</name>
    <dbReference type="NCBI Taxonomy" id="2815321"/>
    <lineage>
        <taxon>Bacteria</taxon>
        <taxon>Bacillati</taxon>
        <taxon>Bacillota</taxon>
        <taxon>Bacilli</taxon>
        <taxon>Lactobacillales</taxon>
        <taxon>Enterococcaceae</taxon>
        <taxon>Enterococcus</taxon>
    </lineage>
</organism>
<dbReference type="Proteomes" id="UP000664495">
    <property type="component" value="Unassembled WGS sequence"/>
</dbReference>
<dbReference type="Pfam" id="PF06030">
    <property type="entry name" value="WxLIP_PGBD"/>
    <property type="match status" value="1"/>
</dbReference>
<keyword evidence="1" id="KW-0812">Transmembrane</keyword>